<name>A0A0A9D548_ARUDO</name>
<reference evidence="1" key="2">
    <citation type="journal article" date="2015" name="Data Brief">
        <title>Shoot transcriptome of the giant reed, Arundo donax.</title>
        <authorList>
            <person name="Barrero R.A."/>
            <person name="Guerrero F.D."/>
            <person name="Moolhuijzen P."/>
            <person name="Goolsby J.A."/>
            <person name="Tidwell J."/>
            <person name="Bellgard S.E."/>
            <person name="Bellgard M.I."/>
        </authorList>
    </citation>
    <scope>NUCLEOTIDE SEQUENCE</scope>
    <source>
        <tissue evidence="1">Shoot tissue taken approximately 20 cm above the soil surface</tissue>
    </source>
</reference>
<dbReference type="EMBL" id="GBRH01216077">
    <property type="protein sequence ID" value="JAD81818.1"/>
    <property type="molecule type" value="Transcribed_RNA"/>
</dbReference>
<sequence>MSSLQCRSHNDLVSDNLSEFKVRSLPGQFKSESPAGITYAGSSLLEVSLGAA</sequence>
<accession>A0A0A9D548</accession>
<proteinExistence type="predicted"/>
<reference evidence="1" key="1">
    <citation type="submission" date="2014-09" db="EMBL/GenBank/DDBJ databases">
        <authorList>
            <person name="Magalhaes I.L.F."/>
            <person name="Oliveira U."/>
            <person name="Santos F.R."/>
            <person name="Vidigal T.H.D.A."/>
            <person name="Brescovit A.D."/>
            <person name="Santos A.J."/>
        </authorList>
    </citation>
    <scope>NUCLEOTIDE SEQUENCE</scope>
    <source>
        <tissue evidence="1">Shoot tissue taken approximately 20 cm above the soil surface</tissue>
    </source>
</reference>
<dbReference type="AlphaFoldDB" id="A0A0A9D548"/>
<organism evidence="1">
    <name type="scientific">Arundo donax</name>
    <name type="common">Giant reed</name>
    <name type="synonym">Donax arundinaceus</name>
    <dbReference type="NCBI Taxonomy" id="35708"/>
    <lineage>
        <taxon>Eukaryota</taxon>
        <taxon>Viridiplantae</taxon>
        <taxon>Streptophyta</taxon>
        <taxon>Embryophyta</taxon>
        <taxon>Tracheophyta</taxon>
        <taxon>Spermatophyta</taxon>
        <taxon>Magnoliopsida</taxon>
        <taxon>Liliopsida</taxon>
        <taxon>Poales</taxon>
        <taxon>Poaceae</taxon>
        <taxon>PACMAD clade</taxon>
        <taxon>Arundinoideae</taxon>
        <taxon>Arundineae</taxon>
        <taxon>Arundo</taxon>
    </lineage>
</organism>
<protein>
    <submittedName>
        <fullName evidence="1">Uncharacterized protein</fullName>
    </submittedName>
</protein>
<evidence type="ECO:0000313" key="1">
    <source>
        <dbReference type="EMBL" id="JAD81818.1"/>
    </source>
</evidence>